<dbReference type="InterPro" id="IPR017853">
    <property type="entry name" value="GH"/>
</dbReference>
<reference evidence="1" key="1">
    <citation type="journal article" date="2013" name="Environ. Microbiol.">
        <title>Seasonally variable intestinal metagenomes of the red palm weevil (Rhynchophorus ferrugineus).</title>
        <authorList>
            <person name="Jia S."/>
            <person name="Zhang X."/>
            <person name="Zhang G."/>
            <person name="Yin A."/>
            <person name="Zhang S."/>
            <person name="Li F."/>
            <person name="Wang L."/>
            <person name="Zhao D."/>
            <person name="Yun Q."/>
            <person name="Tala"/>
            <person name="Wang J."/>
            <person name="Sun G."/>
            <person name="Baabdullah M."/>
            <person name="Yu X."/>
            <person name="Hu S."/>
            <person name="Al-Mssallem I.S."/>
            <person name="Yu J."/>
        </authorList>
    </citation>
    <scope>NUCLEOTIDE SEQUENCE</scope>
</reference>
<dbReference type="SUPFAM" id="SSF51445">
    <property type="entry name" value="(Trans)glycosidases"/>
    <property type="match status" value="1"/>
</dbReference>
<organism evidence="1">
    <name type="scientific">uncultured Pyrococcus sp</name>
    <dbReference type="NCBI Taxonomy" id="1434684"/>
    <lineage>
        <taxon>Archaea</taxon>
        <taxon>Methanobacteriati</taxon>
        <taxon>Methanobacteriota</taxon>
        <taxon>Thermococci</taxon>
        <taxon>Thermococcales</taxon>
        <taxon>Thermococcaceae</taxon>
        <taxon>Pyrococcus</taxon>
        <taxon>environmental samples</taxon>
    </lineage>
</organism>
<feature type="non-terminal residue" evidence="1">
    <location>
        <position position="1"/>
    </location>
</feature>
<name>A0A060BX69_9EURY</name>
<sequence length="95" mass="10490">LLLIISFLSCNSDKEFALYPSSTRATLISSMDTLNLVALDDVMMQAFYWDVPVDETTNNGSWWNNLKDKAPELKTAGITGIWTPCPAKGNWGDCG</sequence>
<proteinExistence type="predicted"/>
<dbReference type="AlphaFoldDB" id="A0A060BX69"/>
<dbReference type="EMBL" id="KF120282">
    <property type="protein sequence ID" value="AIA87554.1"/>
    <property type="molecule type" value="Genomic_DNA"/>
</dbReference>
<accession>A0A060BX69</accession>
<evidence type="ECO:0000313" key="1">
    <source>
        <dbReference type="EMBL" id="AIA87554.1"/>
    </source>
</evidence>
<protein>
    <submittedName>
        <fullName evidence="1">CAZy families GH13 protein</fullName>
    </submittedName>
</protein>
<dbReference type="Gene3D" id="3.20.20.80">
    <property type="entry name" value="Glycosidases"/>
    <property type="match status" value="1"/>
</dbReference>